<keyword evidence="2" id="KW-1133">Transmembrane helix</keyword>
<keyword evidence="2" id="KW-0472">Membrane</keyword>
<organism evidence="3 4">
    <name type="scientific">Allomeiothermus silvanus (strain ATCC 700542 / DSM 9946 / NBRC 106475 / NCIMB 13440 / VI-R2)</name>
    <name type="common">Thermus silvanus</name>
    <dbReference type="NCBI Taxonomy" id="526227"/>
    <lineage>
        <taxon>Bacteria</taxon>
        <taxon>Thermotogati</taxon>
        <taxon>Deinococcota</taxon>
        <taxon>Deinococci</taxon>
        <taxon>Thermales</taxon>
        <taxon>Thermaceae</taxon>
        <taxon>Allomeiothermus</taxon>
    </lineage>
</organism>
<dbReference type="HOGENOM" id="CLU_483888_0_0_0"/>
<feature type="region of interest" description="Disordered" evidence="1">
    <location>
        <begin position="355"/>
        <end position="376"/>
    </location>
</feature>
<dbReference type="KEGG" id="msv:Mesil_3357"/>
<evidence type="ECO:0000256" key="2">
    <source>
        <dbReference type="SAM" id="Phobius"/>
    </source>
</evidence>
<dbReference type="Proteomes" id="UP000001916">
    <property type="component" value="Plasmid pMESIL01"/>
</dbReference>
<proteinExistence type="predicted"/>
<feature type="transmembrane region" description="Helical" evidence="2">
    <location>
        <begin position="393"/>
        <end position="412"/>
    </location>
</feature>
<feature type="compositionally biased region" description="Polar residues" evidence="1">
    <location>
        <begin position="357"/>
        <end position="375"/>
    </location>
</feature>
<dbReference type="CDD" id="cd00198">
    <property type="entry name" value="vWFA"/>
    <property type="match status" value="1"/>
</dbReference>
<sequence length="512" mass="56747">MMGLGDGKGRVIFPRVKTELKRFAEQLPPDSRITIQPFDAGPGPSRTFVLPAEKDALFRYVDTLEARGSQTYLYATLLKILEGIGQNRRPNEAYNVYVFTDGQDNDPAPLTIQDVTRRYELQRGAYDWIFYISLGIPAPKDVITSLSKAPNARVLEAPPNQVPSLSEVILRPSALDLGNLWDTREIRRDIQLESRGSVQTIGLGVEAPVLDRAGAFLQVEPSRVPAGGTATLTFRLRNSDGLTPGTYQAWLCPKAPSETVVRPRGIPLRLAFHPPGAYTLVPVNVPETLQLRPGEKAALTYRLQGNAWAKEPLTVAVEAPKGLRASLNGQEGPVTLRPGEELKVAVENTGLGGGSTVRPSLQLTPPPGSTLQTPSTLPPVTQPMTWWDWLRRYWWFFLLLLLLLGGLLWRWWQSQRPWGKGTFTTAPDRGCQDVEKPLKGAVDVGRLFGEDRLEGLELRRHKGKPYLEGVPLGVEVKSGNYPVDARTTLEWGEVLKFYDSGKELGSLRIDHK</sequence>
<evidence type="ECO:0000256" key="1">
    <source>
        <dbReference type="SAM" id="MobiDB-lite"/>
    </source>
</evidence>
<reference evidence="3" key="2">
    <citation type="submission" date="2010-05" db="EMBL/GenBank/DDBJ databases">
        <title>The complete plasmid1 of Meiothermus silvanus DSM 9946.</title>
        <authorList>
            <consortium name="US DOE Joint Genome Institute (JGI-PGF)"/>
            <person name="Lucas S."/>
            <person name="Copeland A."/>
            <person name="Lapidus A."/>
            <person name="Glavina del Rio T."/>
            <person name="Dalin E."/>
            <person name="Tice H."/>
            <person name="Bruce D."/>
            <person name="Goodwin L."/>
            <person name="Pitluck S."/>
            <person name="Kyrpides N."/>
            <person name="Mavromatis K."/>
            <person name="Mikhailova N."/>
            <person name="Lowry S."/>
            <person name="Clum A."/>
            <person name="Brettin T."/>
            <person name="Detter J.C."/>
            <person name="Han C."/>
            <person name="Larimer F."/>
            <person name="Land M."/>
            <person name="Hauser L."/>
            <person name="Markowitz V."/>
            <person name="Cheng J.-F."/>
            <person name="Hugenholtz P."/>
            <person name="Woyke T."/>
            <person name="Wu D."/>
            <person name="Tindall B."/>
            <person name="Pomrenke H.G."/>
            <person name="Schneider S."/>
            <person name="Klenk H.-P."/>
            <person name="Eisen J.A."/>
        </authorList>
    </citation>
    <scope>NUCLEOTIDE SEQUENCE</scope>
    <source>
        <strain evidence="3">DSM 9946</strain>
        <plasmid evidence="3">pMESIL01</plasmid>
    </source>
</reference>
<dbReference type="EMBL" id="CP002043">
    <property type="protein sequence ID" value="ADH65169.1"/>
    <property type="molecule type" value="Genomic_DNA"/>
</dbReference>
<dbReference type="SUPFAM" id="SSF53300">
    <property type="entry name" value="vWA-like"/>
    <property type="match status" value="1"/>
</dbReference>
<gene>
    <name evidence="3" type="ORF">Mesil_3357</name>
</gene>
<evidence type="ECO:0000313" key="3">
    <source>
        <dbReference type="EMBL" id="ADH65169.1"/>
    </source>
</evidence>
<protein>
    <submittedName>
        <fullName evidence="3">Uncharacterized protein</fullName>
    </submittedName>
</protein>
<dbReference type="eggNOG" id="COG2304">
    <property type="taxonomic scope" value="Bacteria"/>
</dbReference>
<dbReference type="InterPro" id="IPR036465">
    <property type="entry name" value="vWFA_dom_sf"/>
</dbReference>
<keyword evidence="2" id="KW-0812">Transmembrane</keyword>
<evidence type="ECO:0000313" key="4">
    <source>
        <dbReference type="Proteomes" id="UP000001916"/>
    </source>
</evidence>
<keyword evidence="4" id="KW-1185">Reference proteome</keyword>
<dbReference type="AlphaFoldDB" id="D7BJ13"/>
<dbReference type="Gene3D" id="3.40.50.410">
    <property type="entry name" value="von Willebrand factor, type A domain"/>
    <property type="match status" value="1"/>
</dbReference>
<name>D7BJ13_ALLS1</name>
<accession>D7BJ13</accession>
<reference evidence="3" key="1">
    <citation type="journal article" date="2010" name="Stand. Genomic Sci.">
        <title>Complete genome sequence of Meiothermus silvanus type strain (VI-R2).</title>
        <authorList>
            <person name="Sikorski J."/>
            <person name="Tindall B.J."/>
            <person name="Lowry S."/>
            <person name="Lucas S."/>
            <person name="Nolan M."/>
            <person name="Copeland A."/>
            <person name="Glavina Del Rio T."/>
            <person name="Tice H."/>
            <person name="Cheng J.F."/>
            <person name="Han C."/>
            <person name="Pitluck S."/>
            <person name="Liolios K."/>
            <person name="Ivanova N."/>
            <person name="Mavromatis K."/>
            <person name="Mikhailova N."/>
            <person name="Pati A."/>
            <person name="Goodwin L."/>
            <person name="Chen A."/>
            <person name="Palaniappan K."/>
            <person name="Land M."/>
            <person name="Hauser L."/>
            <person name="Chang Y.J."/>
            <person name="Jeffries C.D."/>
            <person name="Rohde M."/>
            <person name="Goker M."/>
            <person name="Woyke T."/>
            <person name="Bristow J."/>
            <person name="Eisen J.A."/>
            <person name="Markowitz V."/>
            <person name="Hugenholtz P."/>
            <person name="Kyrpides N.C."/>
            <person name="Klenk H.P."/>
            <person name="Lapidus A."/>
        </authorList>
    </citation>
    <scope>NUCLEOTIDE SEQUENCE [LARGE SCALE GENOMIC DNA]</scope>
    <source>
        <strain evidence="3">DSM 9946</strain>
    </source>
</reference>
<geneLocation type="plasmid" evidence="3 4">
    <name>pMESIL01</name>
</geneLocation>
<keyword evidence="3" id="KW-0614">Plasmid</keyword>
<dbReference type="eggNOG" id="COG1470">
    <property type="taxonomic scope" value="Bacteria"/>
</dbReference>